<dbReference type="EMBL" id="OZ034817">
    <property type="protein sequence ID" value="CAL1381582.1"/>
    <property type="molecule type" value="Genomic_DNA"/>
</dbReference>
<protein>
    <submittedName>
        <fullName evidence="2">Uncharacterized protein</fullName>
    </submittedName>
</protein>
<keyword evidence="3" id="KW-1185">Reference proteome</keyword>
<evidence type="ECO:0000256" key="1">
    <source>
        <dbReference type="SAM" id="MobiDB-lite"/>
    </source>
</evidence>
<accession>A0AAV2E746</accession>
<evidence type="ECO:0000313" key="2">
    <source>
        <dbReference type="EMBL" id="CAL1381582.1"/>
    </source>
</evidence>
<reference evidence="2 3" key="1">
    <citation type="submission" date="2024-04" db="EMBL/GenBank/DDBJ databases">
        <authorList>
            <person name="Fracassetti M."/>
        </authorList>
    </citation>
    <scope>NUCLEOTIDE SEQUENCE [LARGE SCALE GENOMIC DNA]</scope>
</reference>
<dbReference type="AlphaFoldDB" id="A0AAV2E746"/>
<feature type="compositionally biased region" description="Polar residues" evidence="1">
    <location>
        <begin position="107"/>
        <end position="117"/>
    </location>
</feature>
<dbReference type="Proteomes" id="UP001497516">
    <property type="component" value="Chromosome 4"/>
</dbReference>
<feature type="region of interest" description="Disordered" evidence="1">
    <location>
        <begin position="100"/>
        <end position="125"/>
    </location>
</feature>
<sequence length="141" mass="16086">MILPNQQTQISTQSTTHRQLRSCLRRRQRWREALATTFLSHYSSHHIMLSALRRRGRTQLVLPPGSGSYPSVAGSPLPSWPFHSQLLTCGPRPFELKYQGTKESELKGSNSINNAPRSSHLPPNPSDFHKLIIFFRPTKDE</sequence>
<gene>
    <name evidence="2" type="ORF">LTRI10_LOCUS22954</name>
</gene>
<proteinExistence type="predicted"/>
<organism evidence="2 3">
    <name type="scientific">Linum trigynum</name>
    <dbReference type="NCBI Taxonomy" id="586398"/>
    <lineage>
        <taxon>Eukaryota</taxon>
        <taxon>Viridiplantae</taxon>
        <taxon>Streptophyta</taxon>
        <taxon>Embryophyta</taxon>
        <taxon>Tracheophyta</taxon>
        <taxon>Spermatophyta</taxon>
        <taxon>Magnoliopsida</taxon>
        <taxon>eudicotyledons</taxon>
        <taxon>Gunneridae</taxon>
        <taxon>Pentapetalae</taxon>
        <taxon>rosids</taxon>
        <taxon>fabids</taxon>
        <taxon>Malpighiales</taxon>
        <taxon>Linaceae</taxon>
        <taxon>Linum</taxon>
    </lineage>
</organism>
<evidence type="ECO:0000313" key="3">
    <source>
        <dbReference type="Proteomes" id="UP001497516"/>
    </source>
</evidence>
<name>A0AAV2E746_9ROSI</name>